<feature type="transmembrane region" description="Helical" evidence="9">
    <location>
        <begin position="102"/>
        <end position="123"/>
    </location>
</feature>
<evidence type="ECO:0000259" key="10">
    <source>
        <dbReference type="PROSITE" id="PS50850"/>
    </source>
</evidence>
<dbReference type="InterPro" id="IPR050360">
    <property type="entry name" value="MFS_Sugar_Transporters"/>
</dbReference>
<evidence type="ECO:0000256" key="7">
    <source>
        <dbReference type="ARBA" id="ARBA00049119"/>
    </source>
</evidence>
<name>A0A4Q2D684_9AGAR</name>
<feature type="transmembrane region" description="Helical" evidence="9">
    <location>
        <begin position="688"/>
        <end position="707"/>
    </location>
</feature>
<dbReference type="InterPro" id="IPR036259">
    <property type="entry name" value="MFS_trans_sf"/>
</dbReference>
<dbReference type="InterPro" id="IPR020846">
    <property type="entry name" value="MFS_dom"/>
</dbReference>
<comment type="subcellular location">
    <subcellularLocation>
        <location evidence="1">Membrane</location>
        <topology evidence="1">Multi-pass membrane protein</topology>
    </subcellularLocation>
</comment>
<keyword evidence="5 9" id="KW-1133">Transmembrane helix</keyword>
<feature type="domain" description="Major facilitator superfamily (MFS) profile" evidence="10">
    <location>
        <begin position="311"/>
        <end position="809"/>
    </location>
</feature>
<feature type="transmembrane region" description="Helical" evidence="9">
    <location>
        <begin position="351"/>
        <end position="371"/>
    </location>
</feature>
<dbReference type="STRING" id="2316362.A0A4Q2D684"/>
<evidence type="ECO:0000256" key="3">
    <source>
        <dbReference type="ARBA" id="ARBA00022448"/>
    </source>
</evidence>
<comment type="similarity">
    <text evidence="2">Belongs to the major facilitator superfamily. Sugar transporter (TC 2.A.1.1) family.</text>
</comment>
<evidence type="ECO:0000313" key="12">
    <source>
        <dbReference type="Proteomes" id="UP000290288"/>
    </source>
</evidence>
<dbReference type="OrthoDB" id="8120565at2759"/>
<feature type="transmembrane region" description="Helical" evidence="9">
    <location>
        <begin position="306"/>
        <end position="324"/>
    </location>
</feature>
<feature type="transmembrane region" description="Helical" evidence="9">
    <location>
        <begin position="472"/>
        <end position="493"/>
    </location>
</feature>
<evidence type="ECO:0000256" key="8">
    <source>
        <dbReference type="SAM" id="MobiDB-lite"/>
    </source>
</evidence>
<keyword evidence="6 9" id="KW-0472">Membrane</keyword>
<dbReference type="Pfam" id="PF00083">
    <property type="entry name" value="Sugar_tr"/>
    <property type="match status" value="2"/>
</dbReference>
<feature type="region of interest" description="Disordered" evidence="8">
    <location>
        <begin position="211"/>
        <end position="272"/>
    </location>
</feature>
<keyword evidence="3" id="KW-0813">Transport</keyword>
<reference evidence="11 12" key="1">
    <citation type="submission" date="2019-01" db="EMBL/GenBank/DDBJ databases">
        <title>Draft genome sequence of Psathyrella aberdarensis IHI B618.</title>
        <authorList>
            <person name="Buettner E."/>
            <person name="Kellner H."/>
        </authorList>
    </citation>
    <scope>NUCLEOTIDE SEQUENCE [LARGE SCALE GENOMIC DNA]</scope>
    <source>
        <strain evidence="11 12">IHI B618</strain>
    </source>
</reference>
<dbReference type="PANTHER" id="PTHR48022:SF14">
    <property type="entry name" value="MAJOR FACILITATOR SUPERFAMILY (MFS) PROFILE DOMAIN-CONTAINING PROTEIN-RELATED"/>
    <property type="match status" value="1"/>
</dbReference>
<accession>A0A4Q2D684</accession>
<dbReference type="GO" id="GO:0005351">
    <property type="term" value="F:carbohydrate:proton symporter activity"/>
    <property type="evidence" value="ECO:0007669"/>
    <property type="project" value="TreeGrafter"/>
</dbReference>
<organism evidence="11 12">
    <name type="scientific">Candolleomyces aberdarensis</name>
    <dbReference type="NCBI Taxonomy" id="2316362"/>
    <lineage>
        <taxon>Eukaryota</taxon>
        <taxon>Fungi</taxon>
        <taxon>Dikarya</taxon>
        <taxon>Basidiomycota</taxon>
        <taxon>Agaricomycotina</taxon>
        <taxon>Agaricomycetes</taxon>
        <taxon>Agaricomycetidae</taxon>
        <taxon>Agaricales</taxon>
        <taxon>Agaricineae</taxon>
        <taxon>Psathyrellaceae</taxon>
        <taxon>Candolleomyces</taxon>
    </lineage>
</organism>
<feature type="transmembrane region" description="Helical" evidence="9">
    <location>
        <begin position="413"/>
        <end position="432"/>
    </location>
</feature>
<comment type="catalytic activity">
    <reaction evidence="7">
        <text>myo-inositol(out) + H(+)(out) = myo-inositol(in) + H(+)(in)</text>
        <dbReference type="Rhea" id="RHEA:60364"/>
        <dbReference type="ChEBI" id="CHEBI:15378"/>
        <dbReference type="ChEBI" id="CHEBI:17268"/>
    </reaction>
</comment>
<feature type="transmembrane region" description="Helical" evidence="9">
    <location>
        <begin position="180"/>
        <end position="199"/>
    </location>
</feature>
<dbReference type="EMBL" id="SDEE01000711">
    <property type="protein sequence ID" value="RXW14372.1"/>
    <property type="molecule type" value="Genomic_DNA"/>
</dbReference>
<protein>
    <recommendedName>
        <fullName evidence="10">Major facilitator superfamily (MFS) profile domain-containing protein</fullName>
    </recommendedName>
</protein>
<dbReference type="Proteomes" id="UP000290288">
    <property type="component" value="Unassembled WGS sequence"/>
</dbReference>
<comment type="caution">
    <text evidence="11">The sequence shown here is derived from an EMBL/GenBank/DDBJ whole genome shotgun (WGS) entry which is preliminary data.</text>
</comment>
<evidence type="ECO:0000256" key="9">
    <source>
        <dbReference type="SAM" id="Phobius"/>
    </source>
</evidence>
<feature type="transmembrane region" description="Helical" evidence="9">
    <location>
        <begin position="505"/>
        <end position="524"/>
    </location>
</feature>
<gene>
    <name evidence="11" type="ORF">EST38_g11475</name>
</gene>
<proteinExistence type="inferred from homology"/>
<feature type="transmembrane region" description="Helical" evidence="9">
    <location>
        <begin position="785"/>
        <end position="806"/>
    </location>
</feature>
<feature type="transmembrane region" description="Helical" evidence="9">
    <location>
        <begin position="654"/>
        <end position="676"/>
    </location>
</feature>
<sequence length="855" mass="93730">MFTTLLDSAWLFGVLFTDTPGYGFTASMNRNARSWKRFLSLGLSMTAVILGDALLVYRCYVVWKRTWWAVILPSLTLLSAIVISVFSLIFEIDARRAKLEPARTLLTVSTNILATALISFYLLRERYRLPSIFPSRELQLYTGFVAIFIESALPLSVFGIMHGAMAMIAPPKTHPENLSAAWYIISALFFAFCSAPTNANAARYTALTAHDDDHHNASERRESVETRSIDLEPEDDAASSSQPLLSSRPHSARPRQGRTGQDRGRGRGQGRVTRQAALGGTLTIESDGSYAYAYGPKGLAGLRHNYYALLCAFFASIGGLEFGYDQGVIANVLVMEDFMRRWPITPLQKGIMTAVLELGALVGALSAGVFADKYSRRYSIIAASSTSLFIPPLSSTPLTSLSPLPSLYHPIPIYRSVSTVIFIIGSSFQTFAQSLPHLFIGRAIGGLGVGALSMLSPLYMAEISPPELRGSLLALEQLSIVLGVVFGFWTGFLTRSLEGSASWRIPLGIQIGPGIILALGCFVLPPSPRWLVLKGRNADALKSLAKLRMRPSPRAGSVGDDDEDEEVDELLRIELLEMRVENELINRRFGGEDSGKEGFGSEAKAWGRLFSKEYRERTWIGVLIMVFQQWSGINALLYYGPTLVQSIGLKGDTISLLVSGGIGIVQFLAVLPAILYIDKLGRKPLLRYGSAFMTLSHLSIALLVILFQDDWANHRTAAWVAVGGIYTFTAAYGTSFGPIGWVLPSEVFPLSMRSQGVALSTASNWSNNFLIGLLTPVLVTYSPSATFVIFATACFVAYLWSTYVVPETANISLEEMDEVFKSEAGREDREVKGQIEVDFGLRALINELYQDSSDS</sequence>
<evidence type="ECO:0000256" key="1">
    <source>
        <dbReference type="ARBA" id="ARBA00004141"/>
    </source>
</evidence>
<dbReference type="InterPro" id="IPR005829">
    <property type="entry name" value="Sugar_transporter_CS"/>
</dbReference>
<dbReference type="Gene3D" id="1.20.1250.20">
    <property type="entry name" value="MFS general substrate transporter like domains"/>
    <property type="match status" value="2"/>
</dbReference>
<feature type="compositionally biased region" description="Basic and acidic residues" evidence="8">
    <location>
        <begin position="211"/>
        <end position="230"/>
    </location>
</feature>
<keyword evidence="12" id="KW-1185">Reference proteome</keyword>
<evidence type="ECO:0000256" key="4">
    <source>
        <dbReference type="ARBA" id="ARBA00022692"/>
    </source>
</evidence>
<dbReference type="PROSITE" id="PS50850">
    <property type="entry name" value="MFS"/>
    <property type="match status" value="1"/>
</dbReference>
<evidence type="ECO:0000256" key="5">
    <source>
        <dbReference type="ARBA" id="ARBA00022989"/>
    </source>
</evidence>
<feature type="transmembrane region" description="Helical" evidence="9">
    <location>
        <begin position="618"/>
        <end position="639"/>
    </location>
</feature>
<evidence type="ECO:0000313" key="11">
    <source>
        <dbReference type="EMBL" id="RXW14372.1"/>
    </source>
</evidence>
<feature type="transmembrane region" description="Helical" evidence="9">
    <location>
        <begin position="438"/>
        <end position="460"/>
    </location>
</feature>
<feature type="transmembrane region" description="Helical" evidence="9">
    <location>
        <begin position="144"/>
        <end position="168"/>
    </location>
</feature>
<dbReference type="PROSITE" id="PS00217">
    <property type="entry name" value="SUGAR_TRANSPORT_2"/>
    <property type="match status" value="1"/>
</dbReference>
<evidence type="ECO:0000256" key="2">
    <source>
        <dbReference type="ARBA" id="ARBA00010992"/>
    </source>
</evidence>
<keyword evidence="4 9" id="KW-0812">Transmembrane</keyword>
<dbReference type="AlphaFoldDB" id="A0A4Q2D684"/>
<dbReference type="PROSITE" id="PS00216">
    <property type="entry name" value="SUGAR_TRANSPORT_1"/>
    <property type="match status" value="1"/>
</dbReference>
<dbReference type="InterPro" id="IPR005828">
    <property type="entry name" value="MFS_sugar_transport-like"/>
</dbReference>
<feature type="transmembrane region" description="Helical" evidence="9">
    <location>
        <begin position="39"/>
        <end position="60"/>
    </location>
</feature>
<dbReference type="FunFam" id="1.20.1250.20:FF:000134">
    <property type="entry name" value="MFS sugar transporter protein"/>
    <property type="match status" value="1"/>
</dbReference>
<dbReference type="SUPFAM" id="SSF103473">
    <property type="entry name" value="MFS general substrate transporter"/>
    <property type="match status" value="2"/>
</dbReference>
<dbReference type="InterPro" id="IPR003663">
    <property type="entry name" value="Sugar/inositol_transpt"/>
</dbReference>
<feature type="transmembrane region" description="Helical" evidence="9">
    <location>
        <begin position="67"/>
        <end position="90"/>
    </location>
</feature>
<feature type="transmembrane region" description="Helical" evidence="9">
    <location>
        <begin position="719"/>
        <end position="744"/>
    </location>
</feature>
<evidence type="ECO:0000256" key="6">
    <source>
        <dbReference type="ARBA" id="ARBA00023136"/>
    </source>
</evidence>
<dbReference type="GO" id="GO:0016020">
    <property type="term" value="C:membrane"/>
    <property type="evidence" value="ECO:0007669"/>
    <property type="project" value="UniProtKB-SubCell"/>
</dbReference>
<feature type="compositionally biased region" description="Polar residues" evidence="8">
    <location>
        <begin position="238"/>
        <end position="249"/>
    </location>
</feature>
<dbReference type="PANTHER" id="PTHR48022">
    <property type="entry name" value="PLASTIDIC GLUCOSE TRANSPORTER 4"/>
    <property type="match status" value="1"/>
</dbReference>
<dbReference type="PRINTS" id="PR00171">
    <property type="entry name" value="SUGRTRNSPORT"/>
</dbReference>